<dbReference type="EMBL" id="MN739691">
    <property type="protein sequence ID" value="QHT21392.1"/>
    <property type="molecule type" value="Genomic_DNA"/>
</dbReference>
<proteinExistence type="predicted"/>
<accession>A0A6C0DY57</accession>
<name>A0A6C0DY57_9ZZZZ</name>
<sequence length="195" mass="21811">MDILYYSNHCPHSQKVVQYISRNGLLDKINAISVDKRSVDPMTGQTFIQLENGKKVMLPPNIHSVPALLVVKQNYSSIFGKDIIQYFEPFVKEHTDVAQQHNGEPIGMPIQPSSSGVAILSEQYTLYDLSPDDLSSKSQSAKRPMYNYVSATNHQSFKIPTPPDTYRPDKVSVSLETIEKQRSSEIAGPPNPYGI</sequence>
<organism evidence="1">
    <name type="scientific">viral metagenome</name>
    <dbReference type="NCBI Taxonomy" id="1070528"/>
    <lineage>
        <taxon>unclassified sequences</taxon>
        <taxon>metagenomes</taxon>
        <taxon>organismal metagenomes</taxon>
    </lineage>
</organism>
<evidence type="ECO:0008006" key="2">
    <source>
        <dbReference type="Google" id="ProtNLM"/>
    </source>
</evidence>
<reference evidence="1" key="1">
    <citation type="journal article" date="2020" name="Nature">
        <title>Giant virus diversity and host interactions through global metagenomics.</title>
        <authorList>
            <person name="Schulz F."/>
            <person name="Roux S."/>
            <person name="Paez-Espino D."/>
            <person name="Jungbluth S."/>
            <person name="Walsh D.A."/>
            <person name="Denef V.J."/>
            <person name="McMahon K.D."/>
            <person name="Konstantinidis K.T."/>
            <person name="Eloe-Fadrosh E.A."/>
            <person name="Kyrpides N.C."/>
            <person name="Woyke T."/>
        </authorList>
    </citation>
    <scope>NUCLEOTIDE SEQUENCE</scope>
    <source>
        <strain evidence="1">GVMAG-M-3300023174-92</strain>
    </source>
</reference>
<evidence type="ECO:0000313" key="1">
    <source>
        <dbReference type="EMBL" id="QHT21392.1"/>
    </source>
</evidence>
<dbReference type="CDD" id="cd01659">
    <property type="entry name" value="TRX_superfamily"/>
    <property type="match status" value="1"/>
</dbReference>
<dbReference type="AlphaFoldDB" id="A0A6C0DY57"/>
<protein>
    <recommendedName>
        <fullName evidence="2">Glutaredoxin domain-containing protein</fullName>
    </recommendedName>
</protein>